<protein>
    <submittedName>
        <fullName evidence="7">Membrane protein involved in the export of O-antigen and teichoic acid</fullName>
    </submittedName>
</protein>
<keyword evidence="2" id="KW-1003">Cell membrane</keyword>
<evidence type="ECO:0000313" key="7">
    <source>
        <dbReference type="EMBL" id="SMB79884.1"/>
    </source>
</evidence>
<comment type="subcellular location">
    <subcellularLocation>
        <location evidence="1">Cell membrane</location>
        <topology evidence="1">Multi-pass membrane protein</topology>
    </subcellularLocation>
</comment>
<feature type="transmembrane region" description="Helical" evidence="6">
    <location>
        <begin position="340"/>
        <end position="359"/>
    </location>
</feature>
<dbReference type="Proteomes" id="UP000192582">
    <property type="component" value="Unassembled WGS sequence"/>
</dbReference>
<feature type="transmembrane region" description="Helical" evidence="6">
    <location>
        <begin position="116"/>
        <end position="143"/>
    </location>
</feature>
<dbReference type="EMBL" id="FWWU01000004">
    <property type="protein sequence ID" value="SMB79884.1"/>
    <property type="molecule type" value="Genomic_DNA"/>
</dbReference>
<feature type="transmembrane region" description="Helical" evidence="6">
    <location>
        <begin position="12"/>
        <end position="38"/>
    </location>
</feature>
<keyword evidence="5 6" id="KW-0472">Membrane</keyword>
<feature type="transmembrane region" description="Helical" evidence="6">
    <location>
        <begin position="155"/>
        <end position="173"/>
    </location>
</feature>
<feature type="transmembrane region" description="Helical" evidence="6">
    <location>
        <begin position="86"/>
        <end position="110"/>
    </location>
</feature>
<sequence length="427" mass="43748">MIPSPARPAAARALIGNAVSLVGTSAVTSGLGFAFWWVAARQLSPEALGAGTAAVSAMTLVGTAGMLGLGTLLISELPRAGDRAPGLMAASLGATALACAALAGVAGAALPWVMPGFAWITAGPGAFLLFVLGVVLTGVTLVFDQAIIGRLRGDLQLWRNLLSAVIKIAALLVLTRGRPDAPSVYAAWLVGNLLSLGGVAWRARGMAEPLLSPSSPGTLRGLLPPALRHHTLNLALQAPSLLLPVLVASQVTPGANAQFYLAWMIAGFLGMIPYSLSTVLPAVSGSEGEAADNAGQVRVRQSLRWSLWGCAAGALATLLLAPFLLGLFGPAYTGEAVPTLRVLALTAFPVIIKAHFTALGRLRGDLLRVSVVVALGGVLELLGILLGARFGGLIGIALGLLAAYVLEALWMLRPVLRGAGWFWPASS</sequence>
<evidence type="ECO:0000256" key="3">
    <source>
        <dbReference type="ARBA" id="ARBA00022692"/>
    </source>
</evidence>
<evidence type="ECO:0000313" key="8">
    <source>
        <dbReference type="Proteomes" id="UP000192582"/>
    </source>
</evidence>
<dbReference type="STRING" id="695939.SAMN00790413_05354"/>
<feature type="transmembrane region" description="Helical" evidence="6">
    <location>
        <begin position="305"/>
        <end position="328"/>
    </location>
</feature>
<proteinExistence type="predicted"/>
<gene>
    <name evidence="7" type="ORF">SAMN00790413_05354</name>
</gene>
<keyword evidence="4 6" id="KW-1133">Transmembrane helix</keyword>
<feature type="transmembrane region" description="Helical" evidence="6">
    <location>
        <begin position="230"/>
        <end position="248"/>
    </location>
</feature>
<dbReference type="GO" id="GO:0005886">
    <property type="term" value="C:plasma membrane"/>
    <property type="evidence" value="ECO:0007669"/>
    <property type="project" value="UniProtKB-SubCell"/>
</dbReference>
<evidence type="ECO:0000256" key="5">
    <source>
        <dbReference type="ARBA" id="ARBA00023136"/>
    </source>
</evidence>
<accession>A0A1W1UGI7</accession>
<feature type="transmembrane region" description="Helical" evidence="6">
    <location>
        <begin position="392"/>
        <end position="412"/>
    </location>
</feature>
<feature type="transmembrane region" description="Helical" evidence="6">
    <location>
        <begin position="366"/>
        <end position="386"/>
    </location>
</feature>
<name>A0A1W1UGI7_9DEIO</name>
<dbReference type="InterPro" id="IPR050833">
    <property type="entry name" value="Poly_Biosynth_Transport"/>
</dbReference>
<keyword evidence="8" id="KW-1185">Reference proteome</keyword>
<dbReference type="OrthoDB" id="145398at2"/>
<dbReference type="PANTHER" id="PTHR30250">
    <property type="entry name" value="PST FAMILY PREDICTED COLANIC ACID TRANSPORTER"/>
    <property type="match status" value="1"/>
</dbReference>
<evidence type="ECO:0000256" key="6">
    <source>
        <dbReference type="SAM" id="Phobius"/>
    </source>
</evidence>
<keyword evidence="3 6" id="KW-0812">Transmembrane</keyword>
<dbReference type="AlphaFoldDB" id="A0A1W1UGI7"/>
<dbReference type="PANTHER" id="PTHR30250:SF11">
    <property type="entry name" value="O-ANTIGEN TRANSPORTER-RELATED"/>
    <property type="match status" value="1"/>
</dbReference>
<evidence type="ECO:0000256" key="4">
    <source>
        <dbReference type="ARBA" id="ARBA00022989"/>
    </source>
</evidence>
<feature type="transmembrane region" description="Helical" evidence="6">
    <location>
        <begin position="260"/>
        <end position="284"/>
    </location>
</feature>
<organism evidence="7 8">
    <name type="scientific">Deinococcus hopiensis KR-140</name>
    <dbReference type="NCBI Taxonomy" id="695939"/>
    <lineage>
        <taxon>Bacteria</taxon>
        <taxon>Thermotogati</taxon>
        <taxon>Deinococcota</taxon>
        <taxon>Deinococci</taxon>
        <taxon>Deinococcales</taxon>
        <taxon>Deinococcaceae</taxon>
        <taxon>Deinococcus</taxon>
    </lineage>
</organism>
<reference evidence="7 8" key="1">
    <citation type="submission" date="2017-04" db="EMBL/GenBank/DDBJ databases">
        <authorList>
            <person name="Afonso C.L."/>
            <person name="Miller P.J."/>
            <person name="Scott M.A."/>
            <person name="Spackman E."/>
            <person name="Goraichik I."/>
            <person name="Dimitrov K.M."/>
            <person name="Suarez D.L."/>
            <person name="Swayne D.E."/>
        </authorList>
    </citation>
    <scope>NUCLEOTIDE SEQUENCE [LARGE SCALE GENOMIC DNA]</scope>
    <source>
        <strain evidence="7 8">KR-140</strain>
    </source>
</reference>
<evidence type="ECO:0000256" key="2">
    <source>
        <dbReference type="ARBA" id="ARBA00022475"/>
    </source>
</evidence>
<dbReference type="RefSeq" id="WP_139806439.1">
    <property type="nucleotide sequence ID" value="NZ_FWWU01000004.1"/>
</dbReference>
<feature type="transmembrane region" description="Helical" evidence="6">
    <location>
        <begin position="50"/>
        <end position="74"/>
    </location>
</feature>
<feature type="transmembrane region" description="Helical" evidence="6">
    <location>
        <begin position="185"/>
        <end position="203"/>
    </location>
</feature>
<evidence type="ECO:0000256" key="1">
    <source>
        <dbReference type="ARBA" id="ARBA00004651"/>
    </source>
</evidence>